<dbReference type="AlphaFoldDB" id="A0AAX2M7B5"/>
<name>A0AAX2M7B5_CHRVL</name>
<dbReference type="Proteomes" id="UP000254029">
    <property type="component" value="Unassembled WGS sequence"/>
</dbReference>
<organism evidence="1 2">
    <name type="scientific">Chromobacterium violaceum</name>
    <dbReference type="NCBI Taxonomy" id="536"/>
    <lineage>
        <taxon>Bacteria</taxon>
        <taxon>Pseudomonadati</taxon>
        <taxon>Pseudomonadota</taxon>
        <taxon>Betaproteobacteria</taxon>
        <taxon>Neisseriales</taxon>
        <taxon>Chromobacteriaceae</taxon>
        <taxon>Chromobacterium</taxon>
    </lineage>
</organism>
<evidence type="ECO:0000313" key="2">
    <source>
        <dbReference type="Proteomes" id="UP000254029"/>
    </source>
</evidence>
<evidence type="ECO:0008006" key="3">
    <source>
        <dbReference type="Google" id="ProtNLM"/>
    </source>
</evidence>
<proteinExistence type="predicted"/>
<accession>A0AAX2M7B5</accession>
<reference evidence="1 2" key="1">
    <citation type="submission" date="2018-06" db="EMBL/GenBank/DDBJ databases">
        <authorList>
            <consortium name="Pathogen Informatics"/>
            <person name="Doyle S."/>
        </authorList>
    </citation>
    <scope>NUCLEOTIDE SEQUENCE [LARGE SCALE GENOMIC DNA]</scope>
    <source>
        <strain evidence="1 2">NCTC8684</strain>
    </source>
</reference>
<gene>
    <name evidence="1" type="ORF">NCTC8684_01489</name>
</gene>
<dbReference type="EMBL" id="UIGR01000001">
    <property type="protein sequence ID" value="SUX32412.1"/>
    <property type="molecule type" value="Genomic_DNA"/>
</dbReference>
<sequence length="89" mass="10139">MRSKYMKDVTVPDYDEKISASIKTAEFDGGGYDMIIAIENQQGQVYRIIATDGLAEYMKAIGKFQKLGMTDRLENVLNSKDGYDSRFHF</sequence>
<protein>
    <recommendedName>
        <fullName evidence="3">KTSC domain-containing protein</fullName>
    </recommendedName>
</protein>
<evidence type="ECO:0000313" key="1">
    <source>
        <dbReference type="EMBL" id="SUX32412.1"/>
    </source>
</evidence>
<comment type="caution">
    <text evidence="1">The sequence shown here is derived from an EMBL/GenBank/DDBJ whole genome shotgun (WGS) entry which is preliminary data.</text>
</comment>